<dbReference type="HAMAP" id="MF_00493">
    <property type="entry name" value="Transaldolase_2"/>
    <property type="match status" value="1"/>
</dbReference>
<accession>X0SQ18</accession>
<gene>
    <name evidence="9" type="ORF">S01H1_13608</name>
</gene>
<dbReference type="GO" id="GO:0005975">
    <property type="term" value="P:carbohydrate metabolic process"/>
    <property type="evidence" value="ECO:0007669"/>
    <property type="project" value="InterPro"/>
</dbReference>
<evidence type="ECO:0000256" key="3">
    <source>
        <dbReference type="ARBA" id="ARBA00004959"/>
    </source>
</evidence>
<protein>
    <recommendedName>
        <fullName evidence="10">Transaldolase</fullName>
    </recommendedName>
</protein>
<keyword evidence="7" id="KW-0570">Pentose shunt</keyword>
<evidence type="ECO:0000313" key="9">
    <source>
        <dbReference type="EMBL" id="GAF77236.1"/>
    </source>
</evidence>
<evidence type="ECO:0000256" key="8">
    <source>
        <dbReference type="ARBA" id="ARBA00023270"/>
    </source>
</evidence>
<organism evidence="9">
    <name type="scientific">marine sediment metagenome</name>
    <dbReference type="NCBI Taxonomy" id="412755"/>
    <lineage>
        <taxon>unclassified sequences</taxon>
        <taxon>metagenomes</taxon>
        <taxon>ecological metagenomes</taxon>
    </lineage>
</organism>
<reference evidence="9" key="1">
    <citation type="journal article" date="2014" name="Front. Microbiol.">
        <title>High frequency of phylogenetically diverse reductive dehalogenase-homologous genes in deep subseafloor sedimentary metagenomes.</title>
        <authorList>
            <person name="Kawai M."/>
            <person name="Futagami T."/>
            <person name="Toyoda A."/>
            <person name="Takaki Y."/>
            <person name="Nishi S."/>
            <person name="Hori S."/>
            <person name="Arai W."/>
            <person name="Tsubouchi T."/>
            <person name="Morono Y."/>
            <person name="Uchiyama I."/>
            <person name="Ito T."/>
            <person name="Fujiyama A."/>
            <person name="Inagaki F."/>
            <person name="Takami H."/>
        </authorList>
    </citation>
    <scope>NUCLEOTIDE SEQUENCE</scope>
    <source>
        <strain evidence="9">Expedition CK06-06</strain>
    </source>
</reference>
<dbReference type="Pfam" id="PF00923">
    <property type="entry name" value="TAL_FSA"/>
    <property type="match status" value="1"/>
</dbReference>
<dbReference type="AlphaFoldDB" id="X0SQ18"/>
<evidence type="ECO:0000256" key="1">
    <source>
        <dbReference type="ARBA" id="ARBA00003518"/>
    </source>
</evidence>
<name>X0SQ18_9ZZZZ</name>
<dbReference type="PANTHER" id="PTHR10683">
    <property type="entry name" value="TRANSALDOLASE"/>
    <property type="match status" value="1"/>
</dbReference>
<keyword evidence="8" id="KW-0704">Schiff base</keyword>
<dbReference type="EMBL" id="BARS01007028">
    <property type="protein sequence ID" value="GAF77236.1"/>
    <property type="molecule type" value="Genomic_DNA"/>
</dbReference>
<dbReference type="GO" id="GO:0005737">
    <property type="term" value="C:cytoplasm"/>
    <property type="evidence" value="ECO:0007669"/>
    <property type="project" value="UniProtKB-SubCell"/>
</dbReference>
<dbReference type="InterPro" id="IPR013785">
    <property type="entry name" value="Aldolase_TIM"/>
</dbReference>
<feature type="non-terminal residue" evidence="9">
    <location>
        <position position="1"/>
    </location>
</feature>
<comment type="caution">
    <text evidence="9">The sequence shown here is derived from an EMBL/GenBank/DDBJ whole genome shotgun (WGS) entry which is preliminary data.</text>
</comment>
<comment type="subcellular location">
    <subcellularLocation>
        <location evidence="2">Cytoplasm</location>
    </subcellularLocation>
</comment>
<dbReference type="InterPro" id="IPR001585">
    <property type="entry name" value="TAL/FSA"/>
</dbReference>
<keyword evidence="5" id="KW-0963">Cytoplasm</keyword>
<dbReference type="UniPathway" id="UPA00115"/>
<comment type="similarity">
    <text evidence="4">Belongs to the transaldolase family. Type 2 subfamily.</text>
</comment>
<comment type="function">
    <text evidence="1">Transaldolase is important for the balance of metabolites in the pentose-phosphate pathway.</text>
</comment>
<evidence type="ECO:0000256" key="5">
    <source>
        <dbReference type="ARBA" id="ARBA00022490"/>
    </source>
</evidence>
<dbReference type="PANTHER" id="PTHR10683:SF31">
    <property type="entry name" value="TRANSALDOLASE"/>
    <property type="match status" value="1"/>
</dbReference>
<dbReference type="SUPFAM" id="SSF51569">
    <property type="entry name" value="Aldolase"/>
    <property type="match status" value="1"/>
</dbReference>
<comment type="pathway">
    <text evidence="3">Carbohydrate degradation; pentose phosphate pathway.</text>
</comment>
<evidence type="ECO:0008006" key="10">
    <source>
        <dbReference type="Google" id="ProtNLM"/>
    </source>
</evidence>
<dbReference type="InterPro" id="IPR004732">
    <property type="entry name" value="Transaldolase_2"/>
</dbReference>
<proteinExistence type="inferred from homology"/>
<dbReference type="Gene3D" id="3.20.20.70">
    <property type="entry name" value="Aldolase class I"/>
    <property type="match status" value="1"/>
</dbReference>
<dbReference type="GO" id="GO:0006098">
    <property type="term" value="P:pentose-phosphate shunt"/>
    <property type="evidence" value="ECO:0007669"/>
    <property type="project" value="UniProtKB-UniPathway"/>
</dbReference>
<evidence type="ECO:0000256" key="4">
    <source>
        <dbReference type="ARBA" id="ARBA00008426"/>
    </source>
</evidence>
<keyword evidence="6" id="KW-0808">Transferase</keyword>
<evidence type="ECO:0000256" key="2">
    <source>
        <dbReference type="ARBA" id="ARBA00004496"/>
    </source>
</evidence>
<evidence type="ECO:0000256" key="6">
    <source>
        <dbReference type="ARBA" id="ARBA00022679"/>
    </source>
</evidence>
<sequence>GDVGRVASVASFFISRVDTAVDKALEEVGNTEIQGKIAIDNAKIAYSRFREIFSSERWKNLATGSARVQRPLWASTSSKNPVYPDTLYVDNLIGPDTVNTLPPATLDDFLDHGKVAATVETDVDGARRRIAELAELGIDLDAITNKVLDEGVAAFAKSFEDLIASIAEKRRRLLDDGQQVSASSGS</sequence>
<dbReference type="GO" id="GO:0004801">
    <property type="term" value="F:transaldolase activity"/>
    <property type="evidence" value="ECO:0007669"/>
    <property type="project" value="InterPro"/>
</dbReference>
<evidence type="ECO:0000256" key="7">
    <source>
        <dbReference type="ARBA" id="ARBA00023126"/>
    </source>
</evidence>